<dbReference type="GO" id="GO:0003677">
    <property type="term" value="F:DNA binding"/>
    <property type="evidence" value="ECO:0007669"/>
    <property type="project" value="UniProtKB-KW"/>
</dbReference>
<keyword evidence="2" id="KW-0238">DNA-binding</keyword>
<dbReference type="Pfam" id="PF13463">
    <property type="entry name" value="HTH_27"/>
    <property type="match status" value="1"/>
</dbReference>
<evidence type="ECO:0000313" key="2">
    <source>
        <dbReference type="EMBL" id="MEJ8569773.1"/>
    </source>
</evidence>
<dbReference type="InterPro" id="IPR000835">
    <property type="entry name" value="HTH_MarR-typ"/>
</dbReference>
<dbReference type="EMBL" id="JAZHOG010000018">
    <property type="protein sequence ID" value="MEJ8569773.1"/>
    <property type="molecule type" value="Genomic_DNA"/>
</dbReference>
<protein>
    <submittedName>
        <fullName evidence="2">Winged helix DNA-binding protein</fullName>
    </submittedName>
</protein>
<keyword evidence="3" id="KW-1185">Reference proteome</keyword>
<name>A0AAW9RLG5_9GAMM</name>
<evidence type="ECO:0000259" key="1">
    <source>
        <dbReference type="Pfam" id="PF13463"/>
    </source>
</evidence>
<dbReference type="InterPro" id="IPR036388">
    <property type="entry name" value="WH-like_DNA-bd_sf"/>
</dbReference>
<dbReference type="Gene3D" id="1.10.10.10">
    <property type="entry name" value="Winged helix-like DNA-binding domain superfamily/Winged helix DNA-binding domain"/>
    <property type="match status" value="1"/>
</dbReference>
<comment type="caution">
    <text evidence="2">The sequence shown here is derived from an EMBL/GenBank/DDBJ whole genome shotgun (WGS) entry which is preliminary data.</text>
</comment>
<reference evidence="2 3" key="1">
    <citation type="submission" date="2024-02" db="EMBL/GenBank/DDBJ databases">
        <title>A novel Wenzhouxiangellaceae bacterium, isolated from coastal sediments.</title>
        <authorList>
            <person name="Du Z.-J."/>
            <person name="Ye Y.-Q."/>
            <person name="Zhang X.-Y."/>
        </authorList>
    </citation>
    <scope>NUCLEOTIDE SEQUENCE [LARGE SCALE GENOMIC DNA]</scope>
    <source>
        <strain evidence="2 3">CH-27</strain>
    </source>
</reference>
<accession>A0AAW9RLG5</accession>
<dbReference type="InterPro" id="IPR036390">
    <property type="entry name" value="WH_DNA-bd_sf"/>
</dbReference>
<evidence type="ECO:0000313" key="3">
    <source>
        <dbReference type="Proteomes" id="UP001359886"/>
    </source>
</evidence>
<gene>
    <name evidence="2" type="ORF">V3330_19245</name>
</gene>
<dbReference type="RefSeq" id="WP_354697100.1">
    <property type="nucleotide sequence ID" value="NZ_JAZHOG010000018.1"/>
</dbReference>
<feature type="domain" description="HTH marR-type" evidence="1">
    <location>
        <begin position="51"/>
        <end position="117"/>
    </location>
</feature>
<organism evidence="2 3">
    <name type="scientific">Elongatibacter sediminis</name>
    <dbReference type="NCBI Taxonomy" id="3119006"/>
    <lineage>
        <taxon>Bacteria</taxon>
        <taxon>Pseudomonadati</taxon>
        <taxon>Pseudomonadota</taxon>
        <taxon>Gammaproteobacteria</taxon>
        <taxon>Chromatiales</taxon>
        <taxon>Wenzhouxiangellaceae</taxon>
        <taxon>Elongatibacter</taxon>
    </lineage>
</organism>
<dbReference type="GO" id="GO:0003700">
    <property type="term" value="F:DNA-binding transcription factor activity"/>
    <property type="evidence" value="ECO:0007669"/>
    <property type="project" value="InterPro"/>
</dbReference>
<proteinExistence type="predicted"/>
<dbReference type="SUPFAM" id="SSF46785">
    <property type="entry name" value="Winged helix' DNA-binding domain"/>
    <property type="match status" value="1"/>
</dbReference>
<sequence length="175" mass="19432">MMKAVLDKHWHLAENDYEVGLTELEFSILRLASAFDRWRSDCMACCFDAPLSGADAAVLHVVRMHDRPKSISEIGRLLNRDDLSNLQYGVRKLVNAGVIEKAGNSDSKKGVVYRVTRLGCEVTDKFAEFRRELLISLTQSMSTDISLADIARVLNLLSGIYDQASCIAATHRATG</sequence>
<dbReference type="Proteomes" id="UP001359886">
    <property type="component" value="Unassembled WGS sequence"/>
</dbReference>
<dbReference type="AlphaFoldDB" id="A0AAW9RLG5"/>